<dbReference type="EMBL" id="LXQA010363583">
    <property type="protein sequence ID" value="MCI46841.1"/>
    <property type="molecule type" value="Genomic_DNA"/>
</dbReference>
<accession>A0A392SD49</accession>
<evidence type="ECO:0000313" key="1">
    <source>
        <dbReference type="EMBL" id="MCI46841.1"/>
    </source>
</evidence>
<organism evidence="1 2">
    <name type="scientific">Trifolium medium</name>
    <dbReference type="NCBI Taxonomy" id="97028"/>
    <lineage>
        <taxon>Eukaryota</taxon>
        <taxon>Viridiplantae</taxon>
        <taxon>Streptophyta</taxon>
        <taxon>Embryophyta</taxon>
        <taxon>Tracheophyta</taxon>
        <taxon>Spermatophyta</taxon>
        <taxon>Magnoliopsida</taxon>
        <taxon>eudicotyledons</taxon>
        <taxon>Gunneridae</taxon>
        <taxon>Pentapetalae</taxon>
        <taxon>rosids</taxon>
        <taxon>fabids</taxon>
        <taxon>Fabales</taxon>
        <taxon>Fabaceae</taxon>
        <taxon>Papilionoideae</taxon>
        <taxon>50 kb inversion clade</taxon>
        <taxon>NPAAA clade</taxon>
        <taxon>Hologalegina</taxon>
        <taxon>IRL clade</taxon>
        <taxon>Trifolieae</taxon>
        <taxon>Trifolium</taxon>
    </lineage>
</organism>
<name>A0A392SD49_9FABA</name>
<comment type="caution">
    <text evidence="1">The sequence shown here is derived from an EMBL/GenBank/DDBJ whole genome shotgun (WGS) entry which is preliminary data.</text>
</comment>
<evidence type="ECO:0000313" key="2">
    <source>
        <dbReference type="Proteomes" id="UP000265520"/>
    </source>
</evidence>
<dbReference type="AlphaFoldDB" id="A0A392SD49"/>
<keyword evidence="2" id="KW-1185">Reference proteome</keyword>
<proteinExistence type="predicted"/>
<protein>
    <submittedName>
        <fullName evidence="1">Uncharacterized protein</fullName>
    </submittedName>
</protein>
<sequence length="36" mass="3984">LKLPQNTMLCERSPGEDHDVVGRGVAMMSPMLARSR</sequence>
<feature type="non-terminal residue" evidence="1">
    <location>
        <position position="1"/>
    </location>
</feature>
<dbReference type="Proteomes" id="UP000265520">
    <property type="component" value="Unassembled WGS sequence"/>
</dbReference>
<reference evidence="1 2" key="1">
    <citation type="journal article" date="2018" name="Front. Plant Sci.">
        <title>Red Clover (Trifolium pratense) and Zigzag Clover (T. medium) - A Picture of Genomic Similarities and Differences.</title>
        <authorList>
            <person name="Dluhosova J."/>
            <person name="Istvanek J."/>
            <person name="Nedelnik J."/>
            <person name="Repkova J."/>
        </authorList>
    </citation>
    <scope>NUCLEOTIDE SEQUENCE [LARGE SCALE GENOMIC DNA]</scope>
    <source>
        <strain evidence="2">cv. 10/8</strain>
        <tissue evidence="1">Leaf</tissue>
    </source>
</reference>